<comment type="caution">
    <text evidence="2">The sequence shown here is derived from an EMBL/GenBank/DDBJ whole genome shotgun (WGS) entry which is preliminary data.</text>
</comment>
<protein>
    <submittedName>
        <fullName evidence="2">Uncharacterized protein</fullName>
    </submittedName>
</protein>
<accession>A0ABD2NW17</accession>
<name>A0ABD2NW17_9CUCU</name>
<evidence type="ECO:0000256" key="1">
    <source>
        <dbReference type="SAM" id="MobiDB-lite"/>
    </source>
</evidence>
<feature type="region of interest" description="Disordered" evidence="1">
    <location>
        <begin position="136"/>
        <end position="171"/>
    </location>
</feature>
<sequence length="171" mass="19182">MEDNSTSKARDDTDSEISFDKARSEKSEKELSNINFRKHRRTSRFVEREKDALINRANSLKKAIRNVVETTEQVVSDHNARRLKKSPSDEFDKQIAKMDQLKVMPIVESGSSSDVSSCPSPTSSIVTARLASLSPLPDVRRDSNLTESDLYTLPVPPDFADSRRASQIKAV</sequence>
<reference evidence="2 3" key="1">
    <citation type="journal article" date="2021" name="BMC Biol.">
        <title>Horizontally acquired antibacterial genes associated with adaptive radiation of ladybird beetles.</title>
        <authorList>
            <person name="Li H.S."/>
            <person name="Tang X.F."/>
            <person name="Huang Y.H."/>
            <person name="Xu Z.Y."/>
            <person name="Chen M.L."/>
            <person name="Du X.Y."/>
            <person name="Qiu B.Y."/>
            <person name="Chen P.T."/>
            <person name="Zhang W."/>
            <person name="Slipinski A."/>
            <person name="Escalona H.E."/>
            <person name="Waterhouse R.M."/>
            <person name="Zwick A."/>
            <person name="Pang H."/>
        </authorList>
    </citation>
    <scope>NUCLEOTIDE SEQUENCE [LARGE SCALE GENOMIC DNA]</scope>
    <source>
        <strain evidence="2">SYSU2018</strain>
    </source>
</reference>
<dbReference type="Proteomes" id="UP001516400">
    <property type="component" value="Unassembled WGS sequence"/>
</dbReference>
<evidence type="ECO:0000313" key="3">
    <source>
        <dbReference type="Proteomes" id="UP001516400"/>
    </source>
</evidence>
<keyword evidence="3" id="KW-1185">Reference proteome</keyword>
<dbReference type="EMBL" id="JABFTP020000144">
    <property type="protein sequence ID" value="KAL3282892.1"/>
    <property type="molecule type" value="Genomic_DNA"/>
</dbReference>
<gene>
    <name evidence="2" type="ORF">HHI36_006050</name>
</gene>
<organism evidence="2 3">
    <name type="scientific">Cryptolaemus montrouzieri</name>
    <dbReference type="NCBI Taxonomy" id="559131"/>
    <lineage>
        <taxon>Eukaryota</taxon>
        <taxon>Metazoa</taxon>
        <taxon>Ecdysozoa</taxon>
        <taxon>Arthropoda</taxon>
        <taxon>Hexapoda</taxon>
        <taxon>Insecta</taxon>
        <taxon>Pterygota</taxon>
        <taxon>Neoptera</taxon>
        <taxon>Endopterygota</taxon>
        <taxon>Coleoptera</taxon>
        <taxon>Polyphaga</taxon>
        <taxon>Cucujiformia</taxon>
        <taxon>Coccinelloidea</taxon>
        <taxon>Coccinellidae</taxon>
        <taxon>Scymninae</taxon>
        <taxon>Scymnini</taxon>
        <taxon>Cryptolaemus</taxon>
    </lineage>
</organism>
<feature type="compositionally biased region" description="Basic and acidic residues" evidence="1">
    <location>
        <begin position="8"/>
        <end position="31"/>
    </location>
</feature>
<proteinExistence type="predicted"/>
<dbReference type="AlphaFoldDB" id="A0ABD2NW17"/>
<feature type="region of interest" description="Disordered" evidence="1">
    <location>
        <begin position="1"/>
        <end position="35"/>
    </location>
</feature>
<evidence type="ECO:0000313" key="2">
    <source>
        <dbReference type="EMBL" id="KAL3282892.1"/>
    </source>
</evidence>